<evidence type="ECO:0000313" key="3">
    <source>
        <dbReference type="Proteomes" id="UP000287033"/>
    </source>
</evidence>
<protein>
    <submittedName>
        <fullName evidence="2">Uncharacterized protein</fullName>
    </submittedName>
</protein>
<dbReference type="EMBL" id="BEZZ01000216">
    <property type="protein sequence ID" value="GCC28718.1"/>
    <property type="molecule type" value="Genomic_DNA"/>
</dbReference>
<organism evidence="2 3">
    <name type="scientific">Chiloscyllium punctatum</name>
    <name type="common">Brownbanded bambooshark</name>
    <name type="synonym">Hemiscyllium punctatum</name>
    <dbReference type="NCBI Taxonomy" id="137246"/>
    <lineage>
        <taxon>Eukaryota</taxon>
        <taxon>Metazoa</taxon>
        <taxon>Chordata</taxon>
        <taxon>Craniata</taxon>
        <taxon>Vertebrata</taxon>
        <taxon>Chondrichthyes</taxon>
        <taxon>Elasmobranchii</taxon>
        <taxon>Galeomorphii</taxon>
        <taxon>Galeoidea</taxon>
        <taxon>Orectolobiformes</taxon>
        <taxon>Hemiscylliidae</taxon>
        <taxon>Chiloscyllium</taxon>
    </lineage>
</organism>
<gene>
    <name evidence="2" type="ORF">chiPu_0007152</name>
</gene>
<feature type="region of interest" description="Disordered" evidence="1">
    <location>
        <begin position="1"/>
        <end position="32"/>
    </location>
</feature>
<evidence type="ECO:0000313" key="2">
    <source>
        <dbReference type="EMBL" id="GCC28718.1"/>
    </source>
</evidence>
<evidence type="ECO:0000256" key="1">
    <source>
        <dbReference type="SAM" id="MobiDB-lite"/>
    </source>
</evidence>
<dbReference type="Proteomes" id="UP000287033">
    <property type="component" value="Unassembled WGS sequence"/>
</dbReference>
<proteinExistence type="predicted"/>
<name>A0A401SEB1_CHIPU</name>
<keyword evidence="3" id="KW-1185">Reference proteome</keyword>
<accession>A0A401SEB1</accession>
<reference evidence="2 3" key="1">
    <citation type="journal article" date="2018" name="Nat. Ecol. Evol.">
        <title>Shark genomes provide insights into elasmobranch evolution and the origin of vertebrates.</title>
        <authorList>
            <person name="Hara Y"/>
            <person name="Yamaguchi K"/>
            <person name="Onimaru K"/>
            <person name="Kadota M"/>
            <person name="Koyanagi M"/>
            <person name="Keeley SD"/>
            <person name="Tatsumi K"/>
            <person name="Tanaka K"/>
            <person name="Motone F"/>
            <person name="Kageyama Y"/>
            <person name="Nozu R"/>
            <person name="Adachi N"/>
            <person name="Nishimura O"/>
            <person name="Nakagawa R"/>
            <person name="Tanegashima C"/>
            <person name="Kiyatake I"/>
            <person name="Matsumoto R"/>
            <person name="Murakumo K"/>
            <person name="Nishida K"/>
            <person name="Terakita A"/>
            <person name="Kuratani S"/>
            <person name="Sato K"/>
            <person name="Hyodo S Kuraku.S."/>
        </authorList>
    </citation>
    <scope>NUCLEOTIDE SEQUENCE [LARGE SCALE GENOMIC DNA]</scope>
</reference>
<comment type="caution">
    <text evidence="2">The sequence shown here is derived from an EMBL/GenBank/DDBJ whole genome shotgun (WGS) entry which is preliminary data.</text>
</comment>
<dbReference type="AlphaFoldDB" id="A0A401SEB1"/>
<sequence>MIDVSGDQSAEEAGPPDRQSSADGGGDGTHSAQALIDLFMVAVSQSAPRRPRRPGLQSPPLLCRTVPAGAHVNHRIAPPSGSWLGH</sequence>